<dbReference type="STRING" id="375760.SAMN04488073_1997"/>
<feature type="domain" description="Zinc-ribbon" evidence="1">
    <location>
        <begin position="3"/>
        <end position="93"/>
    </location>
</feature>
<reference evidence="3" key="1">
    <citation type="submission" date="2016-10" db="EMBL/GenBank/DDBJ databases">
        <authorList>
            <person name="Varghese N."/>
            <person name="Submissions S."/>
        </authorList>
    </citation>
    <scope>NUCLEOTIDE SEQUENCE [LARGE SCALE GENOMIC DNA]</scope>
    <source>
        <strain evidence="3">CGMCC 1.6294</strain>
    </source>
</reference>
<dbReference type="Pfam" id="PF15887">
    <property type="entry name" value="Peptidase_Mx"/>
    <property type="match status" value="1"/>
</dbReference>
<accession>A0A1I6H1E0</accession>
<proteinExistence type="predicted"/>
<dbReference type="AlphaFoldDB" id="A0A1I6H1E0"/>
<dbReference type="PIRSF" id="PIRSF012641">
    <property type="entry name" value="UCP012641"/>
    <property type="match status" value="1"/>
</dbReference>
<dbReference type="Proteomes" id="UP000199290">
    <property type="component" value="Unassembled WGS sequence"/>
</dbReference>
<gene>
    <name evidence="2" type="ORF">SAMN04488073_1997</name>
</gene>
<dbReference type="Gene3D" id="3.40.390.70">
    <property type="match status" value="1"/>
</dbReference>
<dbReference type="OrthoDB" id="256753at2"/>
<name>A0A1I6H1E0_9GAMM</name>
<evidence type="ECO:0000313" key="3">
    <source>
        <dbReference type="Proteomes" id="UP000199290"/>
    </source>
</evidence>
<sequence length="353" mass="40501">MKLFHCGRCANLLYFENSRCTQCGADLGFAPDVMDLLAMEPRAGDQWVAIVSGNIYRPCGNYLNHGVCNWLIPQNDTHTYCVACRLNRTIPDLGVANHRALWSALEKEKRRLVYSLLRLGLPFGPLSEQQGGLAFDFLSDQPAMFDERAKVVTGHAHGVITLNIAEADPVERERMRSQMAEPYRTVLGHFRHESGHYFWDRLVRGSPWLEAVRQRFGDDTRDYRQALDWHYQSGPPANWQNAYISAYASSHPWEDWAETWAHYLHMVDTLETAWQFGLRVDARDDVHPDTASDPAFDSYRIDDFDGLVRHWLPLTLALNSLNRSMGHEHAYPFVLAEPVVEKLRLVHQIVHAC</sequence>
<evidence type="ECO:0000313" key="2">
    <source>
        <dbReference type="EMBL" id="SFR48224.1"/>
    </source>
</evidence>
<dbReference type="RefSeq" id="WP_091989025.1">
    <property type="nucleotide sequence ID" value="NZ_FOYV01000001.1"/>
</dbReference>
<keyword evidence="3" id="KW-1185">Reference proteome</keyword>
<protein>
    <recommendedName>
        <fullName evidence="1">Zinc-ribbon domain-containing protein</fullName>
    </recommendedName>
</protein>
<dbReference type="EMBL" id="FOYV01000001">
    <property type="protein sequence ID" value="SFR48224.1"/>
    <property type="molecule type" value="Genomic_DNA"/>
</dbReference>
<evidence type="ECO:0000259" key="1">
    <source>
        <dbReference type="Pfam" id="PF10005"/>
    </source>
</evidence>
<dbReference type="InterPro" id="IPR011201">
    <property type="entry name" value="Zinc-ribbon_6_bact"/>
</dbReference>
<dbReference type="Pfam" id="PF10005">
    <property type="entry name" value="Zn_ribbon_DZR_6"/>
    <property type="match status" value="1"/>
</dbReference>
<organism evidence="2 3">
    <name type="scientific">Marinobacter gudaonensis</name>
    <dbReference type="NCBI Taxonomy" id="375760"/>
    <lineage>
        <taxon>Bacteria</taxon>
        <taxon>Pseudomonadati</taxon>
        <taxon>Pseudomonadota</taxon>
        <taxon>Gammaproteobacteria</taxon>
        <taxon>Pseudomonadales</taxon>
        <taxon>Marinobacteraceae</taxon>
        <taxon>Marinobacter</taxon>
    </lineage>
</organism>
<dbReference type="InterPro" id="IPR031321">
    <property type="entry name" value="UCP012641"/>
</dbReference>